<dbReference type="EC" id="2.8.1.7" evidence="3 8"/>
<dbReference type="InterPro" id="IPR000192">
    <property type="entry name" value="Aminotrans_V_dom"/>
</dbReference>
<dbReference type="EMBL" id="LBXL01000024">
    <property type="protein sequence ID" value="KKR29745.1"/>
    <property type="molecule type" value="Genomic_DNA"/>
</dbReference>
<gene>
    <name evidence="10" type="ORF">UT61_C0024G0012</name>
</gene>
<dbReference type="SUPFAM" id="SSF53383">
    <property type="entry name" value="PLP-dependent transferases"/>
    <property type="match status" value="1"/>
</dbReference>
<evidence type="ECO:0000313" key="10">
    <source>
        <dbReference type="EMBL" id="KKR29745.1"/>
    </source>
</evidence>
<evidence type="ECO:0000313" key="11">
    <source>
        <dbReference type="Proteomes" id="UP000034793"/>
    </source>
</evidence>
<dbReference type="AlphaFoldDB" id="A0A0G0S4W7"/>
<evidence type="ECO:0000256" key="6">
    <source>
        <dbReference type="ARBA" id="ARBA00050776"/>
    </source>
</evidence>
<dbReference type="InterPro" id="IPR015424">
    <property type="entry name" value="PyrdxlP-dep_Trfase"/>
</dbReference>
<dbReference type="PATRIC" id="fig|1618552.3.peg.700"/>
<evidence type="ECO:0000256" key="3">
    <source>
        <dbReference type="ARBA" id="ARBA00012239"/>
    </source>
</evidence>
<comment type="similarity">
    <text evidence="2 8">Belongs to the class-V pyridoxal-phosphate-dependent aminotransferase family. Csd subfamily.</text>
</comment>
<accession>A0A0G0S4W7</accession>
<dbReference type="Proteomes" id="UP000034793">
    <property type="component" value="Unassembled WGS sequence"/>
</dbReference>
<comment type="function">
    <text evidence="8">Catalyzes the removal of elemental sulfur and selenium atoms from L-cysteine, L-cystine, L-selenocysteine, and L-selenocystine to produce L-alanine.</text>
</comment>
<keyword evidence="4 8" id="KW-0808">Transferase</keyword>
<evidence type="ECO:0000256" key="4">
    <source>
        <dbReference type="ARBA" id="ARBA00022679"/>
    </source>
</evidence>
<comment type="caution">
    <text evidence="10">The sequence shown here is derived from an EMBL/GenBank/DDBJ whole genome shotgun (WGS) entry which is preliminary data.</text>
</comment>
<evidence type="ECO:0000256" key="8">
    <source>
        <dbReference type="RuleBase" id="RU004506"/>
    </source>
</evidence>
<keyword evidence="5 8" id="KW-0663">Pyridoxal phosphate</keyword>
<dbReference type="PROSITE" id="PS00595">
    <property type="entry name" value="AA_TRANSFER_CLASS_5"/>
    <property type="match status" value="1"/>
</dbReference>
<comment type="catalytic activity">
    <reaction evidence="6 8">
        <text>(sulfur carrier)-H + L-cysteine = (sulfur carrier)-SH + L-alanine</text>
        <dbReference type="Rhea" id="RHEA:43892"/>
        <dbReference type="Rhea" id="RHEA-COMP:14737"/>
        <dbReference type="Rhea" id="RHEA-COMP:14739"/>
        <dbReference type="ChEBI" id="CHEBI:29917"/>
        <dbReference type="ChEBI" id="CHEBI:35235"/>
        <dbReference type="ChEBI" id="CHEBI:57972"/>
        <dbReference type="ChEBI" id="CHEBI:64428"/>
        <dbReference type="EC" id="2.8.1.7"/>
    </reaction>
</comment>
<dbReference type="Gene3D" id="3.40.640.10">
    <property type="entry name" value="Type I PLP-dependent aspartate aminotransferase-like (Major domain)"/>
    <property type="match status" value="1"/>
</dbReference>
<proteinExistence type="inferred from homology"/>
<dbReference type="CDD" id="cd06453">
    <property type="entry name" value="SufS_like"/>
    <property type="match status" value="1"/>
</dbReference>
<dbReference type="GO" id="GO:0006534">
    <property type="term" value="P:cysteine metabolic process"/>
    <property type="evidence" value="ECO:0007669"/>
    <property type="project" value="UniProtKB-UniRule"/>
</dbReference>
<feature type="domain" description="Aminotransferase class V" evidence="9">
    <location>
        <begin position="20"/>
        <end position="395"/>
    </location>
</feature>
<dbReference type="NCBIfam" id="TIGR01979">
    <property type="entry name" value="sufS"/>
    <property type="match status" value="1"/>
</dbReference>
<dbReference type="InterPro" id="IPR015421">
    <property type="entry name" value="PyrdxlP-dep_Trfase_major"/>
</dbReference>
<dbReference type="GO" id="GO:0030170">
    <property type="term" value="F:pyridoxal phosphate binding"/>
    <property type="evidence" value="ECO:0007669"/>
    <property type="project" value="UniProtKB-UniRule"/>
</dbReference>
<dbReference type="GO" id="GO:0031071">
    <property type="term" value="F:cysteine desulfurase activity"/>
    <property type="evidence" value="ECO:0007669"/>
    <property type="project" value="UniProtKB-UniRule"/>
</dbReference>
<name>A0A0G0S4W7_9BACT</name>
<dbReference type="Pfam" id="PF00266">
    <property type="entry name" value="Aminotran_5"/>
    <property type="match status" value="1"/>
</dbReference>
<dbReference type="Gene3D" id="3.90.1150.10">
    <property type="entry name" value="Aspartate Aminotransferase, domain 1"/>
    <property type="match status" value="1"/>
</dbReference>
<comment type="cofactor">
    <cofactor evidence="1 7">
        <name>pyridoxal 5'-phosphate</name>
        <dbReference type="ChEBI" id="CHEBI:597326"/>
    </cofactor>
</comment>
<dbReference type="InterPro" id="IPR020578">
    <property type="entry name" value="Aminotrans_V_PyrdxlP_BS"/>
</dbReference>
<dbReference type="PANTHER" id="PTHR43586">
    <property type="entry name" value="CYSTEINE DESULFURASE"/>
    <property type="match status" value="1"/>
</dbReference>
<dbReference type="PANTHER" id="PTHR43586:SF8">
    <property type="entry name" value="CYSTEINE DESULFURASE 1, CHLOROPLASTIC"/>
    <property type="match status" value="1"/>
</dbReference>
<evidence type="ECO:0000256" key="5">
    <source>
        <dbReference type="ARBA" id="ARBA00022898"/>
    </source>
</evidence>
<organism evidence="10 11">
    <name type="scientific">Candidatus Woesebacteria bacterium GW2011_GWA1_39_8</name>
    <dbReference type="NCBI Taxonomy" id="1618552"/>
    <lineage>
        <taxon>Bacteria</taxon>
        <taxon>Candidatus Woeseibacteriota</taxon>
    </lineage>
</organism>
<evidence type="ECO:0000256" key="1">
    <source>
        <dbReference type="ARBA" id="ARBA00001933"/>
    </source>
</evidence>
<sequence length="409" mass="45332">MAVRNRKKDFPIFVTYPKLVYLDSASTSQKPRAVIDAVTDFYTKYNSNVDRGIYDLSEKATAVFENSRAKVAKFIGAPHPEEIIFTANASEALNLVAYGYAKKFLKKGDTVVTTEMEHHSNFVPWLRLKDEIDINLVFLPINNNYDLDYEKTLTFEISKNKIKIVCLTHASNVLGTVNPVAKIVKFLKKNDIAAKVLVDGAQAVPHLPVDVQKLGCDFYVFSSHKMLGPSGVGVLWAKKELLKHMDPLMVGSHMIATVSKKKATWAEIPAIFETGTGRLEAVAGLGAAIDYLTKLGMKNIETYEKTLTNYALQKLTKIAGVKIFGKTTPKDRLGVLSFAIGNVHPHDVGEILNRHHIAIRAGQHCAQPLMQVLGVNGTARASLYIYNTKADIDKLAEGIMEVKRIFNIN</sequence>
<reference evidence="10 11" key="1">
    <citation type="journal article" date="2015" name="Nature">
        <title>rRNA introns, odd ribosomes, and small enigmatic genomes across a large radiation of phyla.</title>
        <authorList>
            <person name="Brown C.T."/>
            <person name="Hug L.A."/>
            <person name="Thomas B.C."/>
            <person name="Sharon I."/>
            <person name="Castelle C.J."/>
            <person name="Singh A."/>
            <person name="Wilkins M.J."/>
            <person name="Williams K.H."/>
            <person name="Banfield J.F."/>
        </authorList>
    </citation>
    <scope>NUCLEOTIDE SEQUENCE [LARGE SCALE GENOMIC DNA]</scope>
</reference>
<evidence type="ECO:0000256" key="7">
    <source>
        <dbReference type="RuleBase" id="RU004504"/>
    </source>
</evidence>
<dbReference type="InterPro" id="IPR010970">
    <property type="entry name" value="Cys_dSase_SufS"/>
</dbReference>
<protein>
    <recommendedName>
        <fullName evidence="3 8">Cysteine desulfurase</fullName>
        <ecNumber evidence="3 8">2.8.1.7</ecNumber>
    </recommendedName>
</protein>
<evidence type="ECO:0000259" key="9">
    <source>
        <dbReference type="Pfam" id="PF00266"/>
    </source>
</evidence>
<evidence type="ECO:0000256" key="2">
    <source>
        <dbReference type="ARBA" id="ARBA00010447"/>
    </source>
</evidence>
<dbReference type="InterPro" id="IPR015422">
    <property type="entry name" value="PyrdxlP-dep_Trfase_small"/>
</dbReference>